<sequence length="231" mass="25412">MIAGKAFDDVVFHDGIVHVIAVSVLRRSCEIDLCLGGWERGKPRLTSRFALGDMDSFFARFDFPELADNAWAGNVQDGSVEASKRRLSMHLVGGMLEAVAEDIELRAPSEDEAPASIPMVVDAGGKPQSLEGVDLDRSDLEAIEFSPVTNTCRLDMQVRTSESMLDRAPVTILIEGVRSCISKMDIAALNVEHRFGNVIGGHFDTSRGLLRLHLEKSFIEIVGTDAWLVWR</sequence>
<reference evidence="1 2" key="1">
    <citation type="submission" date="2022-12" db="EMBL/GenBank/DDBJ databases">
        <title>Two new species, Stenotrophomonas aracearum and Stenotrophomonas oahuensis, isolated from Anthurium (Araceae family) in Hawaii.</title>
        <authorList>
            <person name="Chunag S.C."/>
            <person name="Dobhal S."/>
            <person name="Alvarez A."/>
            <person name="Arif M."/>
        </authorList>
    </citation>
    <scope>NUCLEOTIDE SEQUENCE [LARGE SCALE GENOMIC DNA]</scope>
    <source>
        <strain evidence="1 2">A5586</strain>
    </source>
</reference>
<dbReference type="EMBL" id="CP115541">
    <property type="protein sequence ID" value="WNH53215.1"/>
    <property type="molecule type" value="Genomic_DNA"/>
</dbReference>
<keyword evidence="2" id="KW-1185">Reference proteome</keyword>
<organism evidence="1 2">
    <name type="scientific">Stenotrophomonas oahuensis</name>
    <dbReference type="NCBI Taxonomy" id="3003271"/>
    <lineage>
        <taxon>Bacteria</taxon>
        <taxon>Pseudomonadati</taxon>
        <taxon>Pseudomonadota</taxon>
        <taxon>Gammaproteobacteria</taxon>
        <taxon>Lysobacterales</taxon>
        <taxon>Lysobacteraceae</taxon>
        <taxon>Stenotrophomonas</taxon>
    </lineage>
</organism>
<dbReference type="Proteomes" id="UP001302072">
    <property type="component" value="Chromosome"/>
</dbReference>
<accession>A0ABY9YQN3</accession>
<protein>
    <submittedName>
        <fullName evidence="1">Uncharacterized protein</fullName>
    </submittedName>
</protein>
<proteinExistence type="predicted"/>
<evidence type="ECO:0000313" key="2">
    <source>
        <dbReference type="Proteomes" id="UP001302072"/>
    </source>
</evidence>
<gene>
    <name evidence="1" type="ORF">PDM29_02765</name>
</gene>
<evidence type="ECO:0000313" key="1">
    <source>
        <dbReference type="EMBL" id="WNH53215.1"/>
    </source>
</evidence>
<dbReference type="RefSeq" id="WP_311192376.1">
    <property type="nucleotide sequence ID" value="NZ_CP115541.1"/>
</dbReference>
<name>A0ABY9YQN3_9GAMM</name>